<organism evidence="2 3">
    <name type="scientific">Vigna mungo</name>
    <name type="common">Black gram</name>
    <name type="synonym">Phaseolus mungo</name>
    <dbReference type="NCBI Taxonomy" id="3915"/>
    <lineage>
        <taxon>Eukaryota</taxon>
        <taxon>Viridiplantae</taxon>
        <taxon>Streptophyta</taxon>
        <taxon>Embryophyta</taxon>
        <taxon>Tracheophyta</taxon>
        <taxon>Spermatophyta</taxon>
        <taxon>Magnoliopsida</taxon>
        <taxon>eudicotyledons</taxon>
        <taxon>Gunneridae</taxon>
        <taxon>Pentapetalae</taxon>
        <taxon>rosids</taxon>
        <taxon>fabids</taxon>
        <taxon>Fabales</taxon>
        <taxon>Fabaceae</taxon>
        <taxon>Papilionoideae</taxon>
        <taxon>50 kb inversion clade</taxon>
        <taxon>NPAAA clade</taxon>
        <taxon>indigoferoid/millettioid clade</taxon>
        <taxon>Phaseoleae</taxon>
        <taxon>Vigna</taxon>
    </lineage>
</organism>
<evidence type="ECO:0000259" key="1">
    <source>
        <dbReference type="Pfam" id="PF25507"/>
    </source>
</evidence>
<sequence length="110" mass="12774">MERQRLDDDRLYLISGRIPYLSFLEPLLVTVNHHDHVRPVILMSVLTHLEVTIVFKCVVWVVAAMSREAEILCFSIGKYRMRLTLEYSTTVTHAYVIEEHVVESVKAQGF</sequence>
<name>A0AAQ3NUP1_VIGMU</name>
<evidence type="ECO:0000313" key="2">
    <source>
        <dbReference type="EMBL" id="WVZ14858.1"/>
    </source>
</evidence>
<dbReference type="EMBL" id="CP144697">
    <property type="protein sequence ID" value="WVZ14858.1"/>
    <property type="molecule type" value="Genomic_DNA"/>
</dbReference>
<accession>A0AAQ3NUP1</accession>
<gene>
    <name evidence="2" type="ORF">V8G54_012424</name>
</gene>
<dbReference type="InterPro" id="IPR057620">
    <property type="entry name" value="POT1A/B-like_OB"/>
</dbReference>
<dbReference type="AlphaFoldDB" id="A0AAQ3NUP1"/>
<dbReference type="Pfam" id="PF25507">
    <property type="entry name" value="OB_POT1A"/>
    <property type="match status" value="1"/>
</dbReference>
<proteinExistence type="predicted"/>
<keyword evidence="3" id="KW-1185">Reference proteome</keyword>
<protein>
    <recommendedName>
        <fullName evidence="1">POT1A/B-like OB fold domain-containing protein</fullName>
    </recommendedName>
</protein>
<evidence type="ECO:0000313" key="3">
    <source>
        <dbReference type="Proteomes" id="UP001374535"/>
    </source>
</evidence>
<dbReference type="Proteomes" id="UP001374535">
    <property type="component" value="Chromosome 4"/>
</dbReference>
<reference evidence="2 3" key="1">
    <citation type="journal article" date="2023" name="Life. Sci Alliance">
        <title>Evolutionary insights into 3D genome organization and epigenetic landscape of Vigna mungo.</title>
        <authorList>
            <person name="Junaid A."/>
            <person name="Singh B."/>
            <person name="Bhatia S."/>
        </authorList>
    </citation>
    <scope>NUCLEOTIDE SEQUENCE [LARGE SCALE GENOMIC DNA]</scope>
    <source>
        <strain evidence="2">Urdbean</strain>
    </source>
</reference>
<feature type="domain" description="POT1A/B-like OB fold" evidence="1">
    <location>
        <begin position="29"/>
        <end position="102"/>
    </location>
</feature>